<reference evidence="1" key="2">
    <citation type="submission" date="2023-06" db="EMBL/GenBank/DDBJ databases">
        <authorList>
            <person name="Ma L."/>
            <person name="Liu K.-W."/>
            <person name="Li Z."/>
            <person name="Hsiao Y.-Y."/>
            <person name="Qi Y."/>
            <person name="Fu T."/>
            <person name="Tang G."/>
            <person name="Zhang D."/>
            <person name="Sun W.-H."/>
            <person name="Liu D.-K."/>
            <person name="Li Y."/>
            <person name="Chen G.-Z."/>
            <person name="Liu X.-D."/>
            <person name="Liao X.-Y."/>
            <person name="Jiang Y.-T."/>
            <person name="Yu X."/>
            <person name="Hao Y."/>
            <person name="Huang J."/>
            <person name="Zhao X.-W."/>
            <person name="Ke S."/>
            <person name="Chen Y.-Y."/>
            <person name="Wu W.-L."/>
            <person name="Hsu J.-L."/>
            <person name="Lin Y.-F."/>
            <person name="Huang M.-D."/>
            <person name="Li C.-Y."/>
            <person name="Huang L."/>
            <person name="Wang Z.-W."/>
            <person name="Zhao X."/>
            <person name="Zhong W.-Y."/>
            <person name="Peng D.-H."/>
            <person name="Ahmad S."/>
            <person name="Lan S."/>
            <person name="Zhang J.-S."/>
            <person name="Tsai W.-C."/>
            <person name="Van De Peer Y."/>
            <person name="Liu Z.-J."/>
        </authorList>
    </citation>
    <scope>NUCLEOTIDE SEQUENCE</scope>
    <source>
        <strain evidence="1">CP</strain>
        <tissue evidence="1">Leaves</tissue>
    </source>
</reference>
<comment type="caution">
    <text evidence="1">The sequence shown here is derived from an EMBL/GenBank/DDBJ whole genome shotgun (WGS) entry which is preliminary data.</text>
</comment>
<gene>
    <name evidence="1" type="ORF">QJS10_CPA03g02059</name>
</gene>
<sequence length="87" mass="9898">MRPQPMSHLPLLASRHSNLVPPLRISSLATRSAYDNPSPYHRLLHLLVLNNLGRTDSRISEDKQVLVQNKMKKAKASPRPIEMLFFG</sequence>
<protein>
    <submittedName>
        <fullName evidence="1">Uncharacterized protein</fullName>
    </submittedName>
</protein>
<dbReference type="Proteomes" id="UP001180020">
    <property type="component" value="Unassembled WGS sequence"/>
</dbReference>
<accession>A0AAV9FAK0</accession>
<dbReference type="EMBL" id="JAUJYO010000003">
    <property type="protein sequence ID" value="KAK1321888.1"/>
    <property type="molecule type" value="Genomic_DNA"/>
</dbReference>
<organism evidence="1 2">
    <name type="scientific">Acorus calamus</name>
    <name type="common">Sweet flag</name>
    <dbReference type="NCBI Taxonomy" id="4465"/>
    <lineage>
        <taxon>Eukaryota</taxon>
        <taxon>Viridiplantae</taxon>
        <taxon>Streptophyta</taxon>
        <taxon>Embryophyta</taxon>
        <taxon>Tracheophyta</taxon>
        <taxon>Spermatophyta</taxon>
        <taxon>Magnoliopsida</taxon>
        <taxon>Liliopsida</taxon>
        <taxon>Acoraceae</taxon>
        <taxon>Acorus</taxon>
    </lineage>
</organism>
<evidence type="ECO:0000313" key="2">
    <source>
        <dbReference type="Proteomes" id="UP001180020"/>
    </source>
</evidence>
<proteinExistence type="predicted"/>
<reference evidence="1" key="1">
    <citation type="journal article" date="2023" name="Nat. Commun.">
        <title>Diploid and tetraploid genomes of Acorus and the evolution of monocots.</title>
        <authorList>
            <person name="Ma L."/>
            <person name="Liu K.W."/>
            <person name="Li Z."/>
            <person name="Hsiao Y.Y."/>
            <person name="Qi Y."/>
            <person name="Fu T."/>
            <person name="Tang G.D."/>
            <person name="Zhang D."/>
            <person name="Sun W.H."/>
            <person name="Liu D.K."/>
            <person name="Li Y."/>
            <person name="Chen G.Z."/>
            <person name="Liu X.D."/>
            <person name="Liao X.Y."/>
            <person name="Jiang Y.T."/>
            <person name="Yu X."/>
            <person name="Hao Y."/>
            <person name="Huang J."/>
            <person name="Zhao X.W."/>
            <person name="Ke S."/>
            <person name="Chen Y.Y."/>
            <person name="Wu W.L."/>
            <person name="Hsu J.L."/>
            <person name="Lin Y.F."/>
            <person name="Huang M.D."/>
            <person name="Li C.Y."/>
            <person name="Huang L."/>
            <person name="Wang Z.W."/>
            <person name="Zhao X."/>
            <person name="Zhong W.Y."/>
            <person name="Peng D.H."/>
            <person name="Ahmad S."/>
            <person name="Lan S."/>
            <person name="Zhang J.S."/>
            <person name="Tsai W.C."/>
            <person name="Van de Peer Y."/>
            <person name="Liu Z.J."/>
        </authorList>
    </citation>
    <scope>NUCLEOTIDE SEQUENCE</scope>
    <source>
        <strain evidence="1">CP</strain>
    </source>
</reference>
<evidence type="ECO:0000313" key="1">
    <source>
        <dbReference type="EMBL" id="KAK1321888.1"/>
    </source>
</evidence>
<dbReference type="AlphaFoldDB" id="A0AAV9FAK0"/>
<keyword evidence="2" id="KW-1185">Reference proteome</keyword>
<name>A0AAV9FAK0_ACOCL</name>